<feature type="transmembrane region" description="Helical" evidence="7">
    <location>
        <begin position="73"/>
        <end position="92"/>
    </location>
</feature>
<comment type="similarity">
    <text evidence="2">Belongs to the EamA transporter family.</text>
</comment>
<dbReference type="GO" id="GO:0005886">
    <property type="term" value="C:plasma membrane"/>
    <property type="evidence" value="ECO:0007669"/>
    <property type="project" value="UniProtKB-SubCell"/>
</dbReference>
<gene>
    <name evidence="9" type="ORF">HF872_12545</name>
</gene>
<evidence type="ECO:0000256" key="6">
    <source>
        <dbReference type="ARBA" id="ARBA00023136"/>
    </source>
</evidence>
<dbReference type="SUPFAM" id="SSF103481">
    <property type="entry name" value="Multidrug resistance efflux transporter EmrE"/>
    <property type="match status" value="2"/>
</dbReference>
<feature type="transmembrane region" description="Helical" evidence="7">
    <location>
        <begin position="190"/>
        <end position="211"/>
    </location>
</feature>
<evidence type="ECO:0000256" key="2">
    <source>
        <dbReference type="ARBA" id="ARBA00007362"/>
    </source>
</evidence>
<keyword evidence="5 7" id="KW-1133">Transmembrane helix</keyword>
<dbReference type="Pfam" id="PF00892">
    <property type="entry name" value="EamA"/>
    <property type="match status" value="2"/>
</dbReference>
<feature type="transmembrane region" description="Helical" evidence="7">
    <location>
        <begin position="217"/>
        <end position="238"/>
    </location>
</feature>
<organism evidence="9 10">
    <name type="scientific">Megasphaera hexanoica</name>
    <dbReference type="NCBI Taxonomy" id="1675036"/>
    <lineage>
        <taxon>Bacteria</taxon>
        <taxon>Bacillati</taxon>
        <taxon>Bacillota</taxon>
        <taxon>Negativicutes</taxon>
        <taxon>Veillonellales</taxon>
        <taxon>Veillonellaceae</taxon>
        <taxon>Megasphaera</taxon>
    </lineage>
</organism>
<comment type="subcellular location">
    <subcellularLocation>
        <location evidence="1">Cell membrane</location>
        <topology evidence="1">Multi-pass membrane protein</topology>
    </subcellularLocation>
</comment>
<feature type="transmembrane region" description="Helical" evidence="7">
    <location>
        <begin position="250"/>
        <end position="268"/>
    </location>
</feature>
<proteinExistence type="inferred from homology"/>
<dbReference type="PANTHER" id="PTHR32322:SF18">
    <property type="entry name" value="S-ADENOSYLMETHIONINE_S-ADENOSYLHOMOCYSTEINE TRANSPORTER"/>
    <property type="match status" value="1"/>
</dbReference>
<evidence type="ECO:0000256" key="3">
    <source>
        <dbReference type="ARBA" id="ARBA00022475"/>
    </source>
</evidence>
<dbReference type="Proteomes" id="UP000591071">
    <property type="component" value="Unassembled WGS sequence"/>
</dbReference>
<keyword evidence="6 7" id="KW-0472">Membrane</keyword>
<accession>A0A848BYZ1</accession>
<evidence type="ECO:0000259" key="8">
    <source>
        <dbReference type="Pfam" id="PF00892"/>
    </source>
</evidence>
<dbReference type="RefSeq" id="WP_170088119.1">
    <property type="nucleotide sequence ID" value="NZ_JABAFG010000035.1"/>
</dbReference>
<dbReference type="InterPro" id="IPR000620">
    <property type="entry name" value="EamA_dom"/>
</dbReference>
<protein>
    <submittedName>
        <fullName evidence="9">EamA family transporter</fullName>
    </submittedName>
</protein>
<feature type="transmembrane region" description="Helical" evidence="7">
    <location>
        <begin position="161"/>
        <end position="178"/>
    </location>
</feature>
<dbReference type="EMBL" id="JABAFG010000035">
    <property type="protein sequence ID" value="NME29434.1"/>
    <property type="molecule type" value="Genomic_DNA"/>
</dbReference>
<feature type="transmembrane region" description="Helical" evidence="7">
    <location>
        <begin position="7"/>
        <end position="27"/>
    </location>
</feature>
<evidence type="ECO:0000313" key="9">
    <source>
        <dbReference type="EMBL" id="NME29434.1"/>
    </source>
</evidence>
<feature type="transmembrane region" description="Helical" evidence="7">
    <location>
        <begin position="274"/>
        <end position="293"/>
    </location>
</feature>
<evidence type="ECO:0000256" key="1">
    <source>
        <dbReference type="ARBA" id="ARBA00004651"/>
    </source>
</evidence>
<feature type="transmembrane region" description="Helical" evidence="7">
    <location>
        <begin position="133"/>
        <end position="149"/>
    </location>
</feature>
<dbReference type="PANTHER" id="PTHR32322">
    <property type="entry name" value="INNER MEMBRANE TRANSPORTER"/>
    <property type="match status" value="1"/>
</dbReference>
<evidence type="ECO:0000256" key="4">
    <source>
        <dbReference type="ARBA" id="ARBA00022692"/>
    </source>
</evidence>
<evidence type="ECO:0000256" key="5">
    <source>
        <dbReference type="ARBA" id="ARBA00022989"/>
    </source>
</evidence>
<comment type="caution">
    <text evidence="9">The sequence shown here is derived from an EMBL/GenBank/DDBJ whole genome shotgun (WGS) entry which is preliminary data.</text>
</comment>
<dbReference type="InterPro" id="IPR037185">
    <property type="entry name" value="EmrE-like"/>
</dbReference>
<name>A0A848BYZ1_9FIRM</name>
<sequence length="299" mass="32496">MPQRHYLRGYLCAGGGAVIWGLTGTAGQYLLHHYTIDSFWISSVRLIGAGLFLMLMAAPHYRAMKDMLKVRRNVILLLCYSIFGLLMSQTAFYTTIQYANAGTAAVLQTLCVVMMAVIVCFRGYRLPTRAETLSVFLALAGVFLIATNGDPSTMVLSSKALMWGLITAVASVCYSFLAQDLVWHWGSITVNALGMFIGGVVFCCFLQPWTIPTDLDMTGYLLLAAVVLIGTVLTYNLFLRGVGDIGPVKATLLGTLEPVTSSIASAVFLGTVFYLPELIGFACILATVFLVTLQRRQPA</sequence>
<dbReference type="AlphaFoldDB" id="A0A848BYZ1"/>
<evidence type="ECO:0000256" key="7">
    <source>
        <dbReference type="SAM" id="Phobius"/>
    </source>
</evidence>
<reference evidence="9 10" key="1">
    <citation type="submission" date="2020-04" db="EMBL/GenBank/DDBJ databases">
        <authorList>
            <person name="Hitch T.C.A."/>
            <person name="Wylensek D."/>
            <person name="Clavel T."/>
        </authorList>
    </citation>
    <scope>NUCLEOTIDE SEQUENCE [LARGE SCALE GENOMIC DNA]</scope>
    <source>
        <strain evidence="9 10">Oil-RF-744-FAT-WT-6-1</strain>
    </source>
</reference>
<feature type="transmembrane region" description="Helical" evidence="7">
    <location>
        <begin position="39"/>
        <end position="61"/>
    </location>
</feature>
<feature type="domain" description="EamA" evidence="8">
    <location>
        <begin position="8"/>
        <end position="146"/>
    </location>
</feature>
<evidence type="ECO:0000313" key="10">
    <source>
        <dbReference type="Proteomes" id="UP000591071"/>
    </source>
</evidence>
<keyword evidence="4 7" id="KW-0812">Transmembrane</keyword>
<dbReference type="InterPro" id="IPR050638">
    <property type="entry name" value="AA-Vitamin_Transporters"/>
</dbReference>
<feature type="transmembrane region" description="Helical" evidence="7">
    <location>
        <begin position="98"/>
        <end position="121"/>
    </location>
</feature>
<feature type="domain" description="EamA" evidence="8">
    <location>
        <begin position="159"/>
        <end position="292"/>
    </location>
</feature>
<keyword evidence="3" id="KW-1003">Cell membrane</keyword>